<evidence type="ECO:0000313" key="2">
    <source>
        <dbReference type="Proteomes" id="UP000799421"/>
    </source>
</evidence>
<keyword evidence="2" id="KW-1185">Reference proteome</keyword>
<dbReference type="Proteomes" id="UP000799421">
    <property type="component" value="Unassembled WGS sequence"/>
</dbReference>
<organism evidence="1 2">
    <name type="scientific">Piedraia hortae CBS 480.64</name>
    <dbReference type="NCBI Taxonomy" id="1314780"/>
    <lineage>
        <taxon>Eukaryota</taxon>
        <taxon>Fungi</taxon>
        <taxon>Dikarya</taxon>
        <taxon>Ascomycota</taxon>
        <taxon>Pezizomycotina</taxon>
        <taxon>Dothideomycetes</taxon>
        <taxon>Dothideomycetidae</taxon>
        <taxon>Capnodiales</taxon>
        <taxon>Piedraiaceae</taxon>
        <taxon>Piedraia</taxon>
    </lineage>
</organism>
<evidence type="ECO:0000313" key="1">
    <source>
        <dbReference type="EMBL" id="KAF2862533.1"/>
    </source>
</evidence>
<protein>
    <submittedName>
        <fullName evidence="1">Uncharacterized protein</fullName>
    </submittedName>
</protein>
<dbReference type="AlphaFoldDB" id="A0A6A7C578"/>
<dbReference type="EMBL" id="MU005965">
    <property type="protein sequence ID" value="KAF2862533.1"/>
    <property type="molecule type" value="Genomic_DNA"/>
</dbReference>
<name>A0A6A7C578_9PEZI</name>
<sequence>MIDAHWHSTFRKLYGLTWQARECKAYNRLSGLYGCLFGSFVRYTGHGAAVFRVKHFLRRSIGVALLEEWTESSLQTEEVFCGSEGYKLLTSAGHYTRSLIEDISDVLNVQHLCGHGCKVTWRTSARVVEGETSEGSLWTHDEEGSMKWILNSYMLSTRNAPAIQ</sequence>
<proteinExistence type="predicted"/>
<gene>
    <name evidence="1" type="ORF">K470DRAFT_262766</name>
</gene>
<accession>A0A6A7C578</accession>
<reference evidence="1" key="1">
    <citation type="journal article" date="2020" name="Stud. Mycol.">
        <title>101 Dothideomycetes genomes: a test case for predicting lifestyles and emergence of pathogens.</title>
        <authorList>
            <person name="Haridas S."/>
            <person name="Albert R."/>
            <person name="Binder M."/>
            <person name="Bloem J."/>
            <person name="Labutti K."/>
            <person name="Salamov A."/>
            <person name="Andreopoulos B."/>
            <person name="Baker S."/>
            <person name="Barry K."/>
            <person name="Bills G."/>
            <person name="Bluhm B."/>
            <person name="Cannon C."/>
            <person name="Castanera R."/>
            <person name="Culley D."/>
            <person name="Daum C."/>
            <person name="Ezra D."/>
            <person name="Gonzalez J."/>
            <person name="Henrissat B."/>
            <person name="Kuo A."/>
            <person name="Liang C."/>
            <person name="Lipzen A."/>
            <person name="Lutzoni F."/>
            <person name="Magnuson J."/>
            <person name="Mondo S."/>
            <person name="Nolan M."/>
            <person name="Ohm R."/>
            <person name="Pangilinan J."/>
            <person name="Park H.-J."/>
            <person name="Ramirez L."/>
            <person name="Alfaro M."/>
            <person name="Sun H."/>
            <person name="Tritt A."/>
            <person name="Yoshinaga Y."/>
            <person name="Zwiers L.-H."/>
            <person name="Turgeon B."/>
            <person name="Goodwin S."/>
            <person name="Spatafora J."/>
            <person name="Crous P."/>
            <person name="Grigoriev I."/>
        </authorList>
    </citation>
    <scope>NUCLEOTIDE SEQUENCE</scope>
    <source>
        <strain evidence="1">CBS 480.64</strain>
    </source>
</reference>